<dbReference type="KEGG" id="srub:C2R22_02920"/>
<evidence type="ECO:0000313" key="2">
    <source>
        <dbReference type="Proteomes" id="UP000236584"/>
    </source>
</evidence>
<evidence type="ECO:0000313" key="1">
    <source>
        <dbReference type="EMBL" id="AUV80735.1"/>
    </source>
</evidence>
<sequence>MTLDEQFSALADEYRRQLLVSLETKSTRPARLLSSTEAGSHGPEFEDLLLRHVHLPKLVAHGYIDWNEETWQVTRGPKFEELRPLLRVLLANWSTFSEVELGD</sequence>
<dbReference type="GeneID" id="35591007"/>
<dbReference type="Proteomes" id="UP000236584">
    <property type="component" value="Chromosome"/>
</dbReference>
<proteinExistence type="predicted"/>
<keyword evidence="2" id="KW-1185">Reference proteome</keyword>
<dbReference type="EMBL" id="CP026309">
    <property type="protein sequence ID" value="AUV80735.1"/>
    <property type="molecule type" value="Genomic_DNA"/>
</dbReference>
<dbReference type="AlphaFoldDB" id="A0A2I8VFP5"/>
<gene>
    <name evidence="1" type="ORF">C2R22_02920</name>
</gene>
<organism evidence="1 2">
    <name type="scientific">Salinigranum rubrum</name>
    <dbReference type="NCBI Taxonomy" id="755307"/>
    <lineage>
        <taxon>Archaea</taxon>
        <taxon>Methanobacteriati</taxon>
        <taxon>Methanobacteriota</taxon>
        <taxon>Stenosarchaea group</taxon>
        <taxon>Halobacteria</taxon>
        <taxon>Halobacteriales</taxon>
        <taxon>Haloferacaceae</taxon>
        <taxon>Salinigranum</taxon>
    </lineage>
</organism>
<reference evidence="1 2" key="1">
    <citation type="submission" date="2018-01" db="EMBL/GenBank/DDBJ databases">
        <title>Complete genome sequence of Salinigranum rubrum GX10T, an extremely halophilic archaeon isolated from a marine solar saltern.</title>
        <authorList>
            <person name="Han S."/>
        </authorList>
    </citation>
    <scope>NUCLEOTIDE SEQUENCE [LARGE SCALE GENOMIC DNA]</scope>
    <source>
        <strain evidence="1 2">GX10</strain>
    </source>
</reference>
<dbReference type="OrthoDB" id="247722at2157"/>
<name>A0A2I8VFP5_9EURY</name>
<accession>A0A2I8VFP5</accession>
<protein>
    <submittedName>
        <fullName evidence="1">Transcriptional regulator</fullName>
    </submittedName>
</protein>
<dbReference type="RefSeq" id="WP_103424382.1">
    <property type="nucleotide sequence ID" value="NZ_CP026309.1"/>
</dbReference>